<dbReference type="InterPro" id="IPR006694">
    <property type="entry name" value="Fatty_acid_hydroxylase"/>
</dbReference>
<feature type="transmembrane region" description="Helical" evidence="6">
    <location>
        <begin position="12"/>
        <end position="28"/>
    </location>
</feature>
<evidence type="ECO:0000256" key="2">
    <source>
        <dbReference type="ARBA" id="ARBA00022692"/>
    </source>
</evidence>
<feature type="domain" description="Fatty acid hydroxylase" evidence="7">
    <location>
        <begin position="93"/>
        <end position="228"/>
    </location>
</feature>
<evidence type="ECO:0000256" key="1">
    <source>
        <dbReference type="ARBA" id="ARBA00004370"/>
    </source>
</evidence>
<gene>
    <name evidence="8" type="ORF">H8S84_13895</name>
</gene>
<sequence length="290" mass="33505">MKFLFPKFNKIGMPLLGAAAVALFVLQNRHKLRKRVRIAEERYLENGSVALAALPALRFALLPAMYGAAQKANKHNFGLLPRLGAPKWVKYTLGFALLDYTNYLWHILLHKLPWLWRFHNVHHVDMDLDLSTAWRFHIGENIASVPYRSFMAAFIGVPAPLVLFYEVIFEGCTAFHHSNWRLPFWVERRLCQVVVTPRMHGIHHSIVAQETNSNFSVIFSFWDRLHSTLRLNIPQDAITIGVPSYRNPAEQSPMRLFLMPFDEPRPWKLPSGKIPARNEDMPVTKTHLLP</sequence>
<evidence type="ECO:0000259" key="7">
    <source>
        <dbReference type="Pfam" id="PF04116"/>
    </source>
</evidence>
<dbReference type="Pfam" id="PF04116">
    <property type="entry name" value="FA_hydroxylase"/>
    <property type="match status" value="1"/>
</dbReference>
<dbReference type="InterPro" id="IPR050307">
    <property type="entry name" value="Sterol_Desaturase_Related"/>
</dbReference>
<feature type="region of interest" description="Disordered" evidence="5">
    <location>
        <begin position="271"/>
        <end position="290"/>
    </location>
</feature>
<comment type="subcellular location">
    <subcellularLocation>
        <location evidence="1">Membrane</location>
    </subcellularLocation>
</comment>
<dbReference type="AlphaFoldDB" id="A0A923NBK6"/>
<dbReference type="RefSeq" id="WP_187067964.1">
    <property type="nucleotide sequence ID" value="NZ_JACRVF010000004.1"/>
</dbReference>
<dbReference type="EMBL" id="JACRVF010000004">
    <property type="protein sequence ID" value="MBC5993935.1"/>
    <property type="molecule type" value="Genomic_DNA"/>
</dbReference>
<reference evidence="8" key="1">
    <citation type="submission" date="2020-08" db="EMBL/GenBank/DDBJ databases">
        <title>Pontibacter sp. SD6 16S ribosomal RNA gene Genome sequencing and assembly.</title>
        <authorList>
            <person name="Kang M."/>
        </authorList>
    </citation>
    <scope>NUCLEOTIDE SEQUENCE</scope>
    <source>
        <strain evidence="8">SD6</strain>
    </source>
</reference>
<accession>A0A923NBK6</accession>
<name>A0A923NBK6_9BACT</name>
<evidence type="ECO:0000313" key="9">
    <source>
        <dbReference type="Proteomes" id="UP000603640"/>
    </source>
</evidence>
<evidence type="ECO:0000313" key="8">
    <source>
        <dbReference type="EMBL" id="MBC5993935.1"/>
    </source>
</evidence>
<organism evidence="8 9">
    <name type="scientific">Pontibacter cellulosilyticus</name>
    <dbReference type="NCBI Taxonomy" id="1720253"/>
    <lineage>
        <taxon>Bacteria</taxon>
        <taxon>Pseudomonadati</taxon>
        <taxon>Bacteroidota</taxon>
        <taxon>Cytophagia</taxon>
        <taxon>Cytophagales</taxon>
        <taxon>Hymenobacteraceae</taxon>
        <taxon>Pontibacter</taxon>
    </lineage>
</organism>
<comment type="caution">
    <text evidence="8">The sequence shown here is derived from an EMBL/GenBank/DDBJ whole genome shotgun (WGS) entry which is preliminary data.</text>
</comment>
<keyword evidence="2 6" id="KW-0812">Transmembrane</keyword>
<keyword evidence="4 6" id="KW-0472">Membrane</keyword>
<proteinExistence type="predicted"/>
<dbReference type="GO" id="GO:0016020">
    <property type="term" value="C:membrane"/>
    <property type="evidence" value="ECO:0007669"/>
    <property type="project" value="UniProtKB-SubCell"/>
</dbReference>
<evidence type="ECO:0000256" key="3">
    <source>
        <dbReference type="ARBA" id="ARBA00022989"/>
    </source>
</evidence>
<dbReference type="GO" id="GO:0005506">
    <property type="term" value="F:iron ion binding"/>
    <property type="evidence" value="ECO:0007669"/>
    <property type="project" value="InterPro"/>
</dbReference>
<feature type="transmembrane region" description="Helical" evidence="6">
    <location>
        <begin position="49"/>
        <end position="68"/>
    </location>
</feature>
<dbReference type="PANTHER" id="PTHR11863">
    <property type="entry name" value="STEROL DESATURASE"/>
    <property type="match status" value="1"/>
</dbReference>
<dbReference type="GO" id="GO:0016491">
    <property type="term" value="F:oxidoreductase activity"/>
    <property type="evidence" value="ECO:0007669"/>
    <property type="project" value="InterPro"/>
</dbReference>
<protein>
    <submittedName>
        <fullName evidence="8">Sterol desaturase family protein</fullName>
    </submittedName>
</protein>
<keyword evidence="3 6" id="KW-1133">Transmembrane helix</keyword>
<dbReference type="GO" id="GO:0008610">
    <property type="term" value="P:lipid biosynthetic process"/>
    <property type="evidence" value="ECO:0007669"/>
    <property type="project" value="InterPro"/>
</dbReference>
<evidence type="ECO:0000256" key="6">
    <source>
        <dbReference type="SAM" id="Phobius"/>
    </source>
</evidence>
<evidence type="ECO:0000256" key="4">
    <source>
        <dbReference type="ARBA" id="ARBA00023136"/>
    </source>
</evidence>
<keyword evidence="9" id="KW-1185">Reference proteome</keyword>
<evidence type="ECO:0000256" key="5">
    <source>
        <dbReference type="SAM" id="MobiDB-lite"/>
    </source>
</evidence>
<dbReference type="Proteomes" id="UP000603640">
    <property type="component" value="Unassembled WGS sequence"/>
</dbReference>